<keyword evidence="1" id="KW-0732">Signal</keyword>
<dbReference type="Gene3D" id="2.60.40.10">
    <property type="entry name" value="Immunoglobulins"/>
    <property type="match status" value="3"/>
</dbReference>
<proteinExistence type="predicted"/>
<reference evidence="2 3" key="1">
    <citation type="submission" date="2011-12" db="EMBL/GenBank/DDBJ databases">
        <title>The complete genome of Niastella koreensis GR20-10.</title>
        <authorList>
            <consortium name="US DOE Joint Genome Institute (JGI-PGF)"/>
            <person name="Lucas S."/>
            <person name="Han J."/>
            <person name="Lapidus A."/>
            <person name="Bruce D."/>
            <person name="Goodwin L."/>
            <person name="Pitluck S."/>
            <person name="Peters L."/>
            <person name="Kyrpides N."/>
            <person name="Mavromatis K."/>
            <person name="Ivanova N."/>
            <person name="Mikhailova N."/>
            <person name="Davenport K."/>
            <person name="Saunders E."/>
            <person name="Detter J.C."/>
            <person name="Tapia R."/>
            <person name="Han C."/>
            <person name="Land M."/>
            <person name="Hauser L."/>
            <person name="Markowitz V."/>
            <person name="Cheng J.-F."/>
            <person name="Hugenholtz P."/>
            <person name="Woyke T."/>
            <person name="Wu D."/>
            <person name="Tindall B."/>
            <person name="Pomrenke H."/>
            <person name="Brambilla E."/>
            <person name="Klenk H.-P."/>
            <person name="Eisen J.A."/>
        </authorList>
    </citation>
    <scope>NUCLEOTIDE SEQUENCE [LARGE SCALE GENOMIC DNA]</scope>
    <source>
        <strain evidence="3">DSM 17620 / KACC 11465 / NBRC 106392 / GR20-10</strain>
    </source>
</reference>
<evidence type="ECO:0000313" key="3">
    <source>
        <dbReference type="Proteomes" id="UP000005438"/>
    </source>
</evidence>
<dbReference type="PATRIC" id="fig|700598.3.peg.5675"/>
<dbReference type="KEGG" id="nko:Niako_5545"/>
<feature type="signal peptide" evidence="1">
    <location>
        <begin position="1"/>
        <end position="19"/>
    </location>
</feature>
<dbReference type="InterPro" id="IPR013783">
    <property type="entry name" value="Ig-like_fold"/>
</dbReference>
<evidence type="ECO:0000313" key="2">
    <source>
        <dbReference type="EMBL" id="AEW01779.1"/>
    </source>
</evidence>
<dbReference type="InterPro" id="IPR026444">
    <property type="entry name" value="Secre_tail"/>
</dbReference>
<dbReference type="Proteomes" id="UP000005438">
    <property type="component" value="Chromosome"/>
</dbReference>
<organism evidence="2 3">
    <name type="scientific">Niastella koreensis (strain DSM 17620 / KACC 11465 / NBRC 106392 / GR20-10)</name>
    <dbReference type="NCBI Taxonomy" id="700598"/>
    <lineage>
        <taxon>Bacteria</taxon>
        <taxon>Pseudomonadati</taxon>
        <taxon>Bacteroidota</taxon>
        <taxon>Chitinophagia</taxon>
        <taxon>Chitinophagales</taxon>
        <taxon>Chitinophagaceae</taxon>
        <taxon>Niastella</taxon>
    </lineage>
</organism>
<dbReference type="AlphaFoldDB" id="G8TIG3"/>
<evidence type="ECO:0008006" key="4">
    <source>
        <dbReference type="Google" id="ProtNLM"/>
    </source>
</evidence>
<dbReference type="eggNOG" id="COG4733">
    <property type="taxonomic scope" value="Bacteria"/>
</dbReference>
<dbReference type="RefSeq" id="WP_014221690.1">
    <property type="nucleotide sequence ID" value="NC_016609.1"/>
</dbReference>
<protein>
    <recommendedName>
        <fullName evidence="4">Secretion system C-terminal sorting domain-containing protein</fullName>
    </recommendedName>
</protein>
<name>G8TIG3_NIAKG</name>
<dbReference type="OrthoDB" id="2582440at2"/>
<dbReference type="STRING" id="700598.Niako_5545"/>
<accession>G8TIG3</accession>
<feature type="chain" id="PRO_5003517479" description="Secretion system C-terminal sorting domain-containing protein" evidence="1">
    <location>
        <begin position="20"/>
        <end position="1038"/>
    </location>
</feature>
<evidence type="ECO:0000256" key="1">
    <source>
        <dbReference type="SAM" id="SignalP"/>
    </source>
</evidence>
<dbReference type="EMBL" id="CP003178">
    <property type="protein sequence ID" value="AEW01779.1"/>
    <property type="molecule type" value="Genomic_DNA"/>
</dbReference>
<dbReference type="HOGENOM" id="CLU_292992_0_0_10"/>
<dbReference type="NCBIfam" id="TIGR04183">
    <property type="entry name" value="Por_Secre_tail"/>
    <property type="match status" value="1"/>
</dbReference>
<sequence>MRSGLLFLFLLLFIGNSFAQSPGIIIRPAAGAGATPLNPNGDGFSSSSTNGFVSSDITESEVPYKIVPPAFPEPTSDLLRGPAQMYSDLVRQVDGSGFYIYNDGTNLLFRLRVGNVVSGSKGYSVLIDTDGKIGSTGAYADPNYQAATTGVNGNPGFELEVVLETNFRVAVYNVDGASTPTLMSSYPINSNSQISIALSTVSGTPDYFYDFYVPISALGVTAGTPLRMVATTVMAPKPAIGGPKSDIYGVDDSQYKDPMKSWEAAVTNTPTYTLSSINSGGGGVGPACTAAPTLNGPIQAGAGISVSGSWTALDASKPSTATITLFKNGIAAGTTTVTSTNTWTISGITVVSGDVLYAKAQATGESQCLQSSSVKVLNCTPANTSSTTGFAITCSSERGFEGTRALNTSVKIYQVTTAGVTLFADDATTTYKVTYPTTTTFRYDDVNSQSGQTACSGGGKDLNKGTYIITVTESGKCESAGTFVCVNDASPITTATPVISQTTIYTGATTVSGTAVAGSTVWLYTNGKLQGTTTATGGNYSFTNLALTTGDVVSVMALSTVTDACASAAATRTVSCFITSPVITTDNNGNLSSSATAISGTSGEAAGSTITVLENGVSVGTTTVQANGTWSLNYTPVSGKSYTATLTNGGCISPSSNAAAALAPTTVCPSITGTYKASDNTISGTFPSSFTGKVRLYIDGDSIGEASIAAATSWSITVNSNYRSIIYAGGVLTVTSQATGNAEKTDCSSSTTVGCPAIPTPSISPTSSNIHTGQTVPYTVSPSTSGFLYAVADASTTTTNYTVSQWGTGSNLAMTTYPFNTAGTYNIQVNAISFSGSGCVSSSAATVVVSTALPVTLLYFTGRYEEEQSKLTWETTTEDQVDRFVVERSDDGRLFTEIGTVKATGNSNFRIKYNYTDSRAVAKYAWYRLRMVDIDGKIKYTSVIRLVNNTRNISVLSVTPNPFENTLRVQVNSDKVSPATVRIVDLTGREMYRLNSVLMAGNNNIPVHPSTALASGVYVLQLIVDNEVILNQKVQKVK</sequence>
<gene>
    <name evidence="2" type="ordered locus">Niako_5545</name>
</gene>
<dbReference type="eggNOG" id="COG4932">
    <property type="taxonomic scope" value="Bacteria"/>
</dbReference>